<name>A0AAE0IED5_9PEZI</name>
<gene>
    <name evidence="3" type="ORF">B0T19DRAFT_426112</name>
</gene>
<evidence type="ECO:0000313" key="3">
    <source>
        <dbReference type="EMBL" id="KAK3323474.1"/>
    </source>
</evidence>
<dbReference type="InterPro" id="IPR052061">
    <property type="entry name" value="PTE-AB_protein"/>
</dbReference>
<dbReference type="EMBL" id="JAUEPO010000004">
    <property type="protein sequence ID" value="KAK3323474.1"/>
    <property type="molecule type" value="Genomic_DNA"/>
</dbReference>
<dbReference type="PANTHER" id="PTHR47260">
    <property type="entry name" value="UPF0644 PROTEIN PB2B4.06"/>
    <property type="match status" value="1"/>
</dbReference>
<organism evidence="3 4">
    <name type="scientific">Cercophora scortea</name>
    <dbReference type="NCBI Taxonomy" id="314031"/>
    <lineage>
        <taxon>Eukaryota</taxon>
        <taxon>Fungi</taxon>
        <taxon>Dikarya</taxon>
        <taxon>Ascomycota</taxon>
        <taxon>Pezizomycotina</taxon>
        <taxon>Sordariomycetes</taxon>
        <taxon>Sordariomycetidae</taxon>
        <taxon>Sordariales</taxon>
        <taxon>Lasiosphaeriaceae</taxon>
        <taxon>Cercophora</taxon>
    </lineage>
</organism>
<feature type="domain" description="Thioesterase" evidence="2">
    <location>
        <begin position="146"/>
        <end position="224"/>
    </location>
</feature>
<evidence type="ECO:0000259" key="2">
    <source>
        <dbReference type="Pfam" id="PF03061"/>
    </source>
</evidence>
<feature type="compositionally biased region" description="Polar residues" evidence="1">
    <location>
        <begin position="1"/>
        <end position="26"/>
    </location>
</feature>
<dbReference type="SUPFAM" id="SSF54637">
    <property type="entry name" value="Thioesterase/thiol ester dehydrase-isomerase"/>
    <property type="match status" value="1"/>
</dbReference>
<dbReference type="CDD" id="cd03443">
    <property type="entry name" value="PaaI_thioesterase"/>
    <property type="match status" value="1"/>
</dbReference>
<protein>
    <submittedName>
        <fullName evidence="3">HotDog domain-containing protein</fullName>
    </submittedName>
</protein>
<accession>A0AAE0IED5</accession>
<dbReference type="Gene3D" id="3.10.129.10">
    <property type="entry name" value="Hotdog Thioesterase"/>
    <property type="match status" value="1"/>
</dbReference>
<dbReference type="PANTHER" id="PTHR47260:SF3">
    <property type="entry name" value="THIOESTERASE FAMILY PROTEIN (AFU_ORTHOLOGUE AFUA_7G03960)"/>
    <property type="match status" value="1"/>
</dbReference>
<sequence length="254" mass="27984">MATTQPNHTSQSPPTTTYRTSPNGKPTATPGEYNQFIKDPIRHFLSIPWCAALLKDKSVVDAYPVDRRPLPRGEGSFVRQIINSGTTVRANVIFKRSLAIKPMDGEGVEEAGGIVVDRALLEGQDERCLLFNALLDLGGDLCSYQHTLHGGLISLFLDELMTTAAIFGDEDAAEHGVYTVQLNTRFKKAIKMPQILLLRARIVRREGRKLFVRGTIQDRDGTVMAEGESVGLEMNRSIGRTTGGRRVPKSPPKL</sequence>
<feature type="region of interest" description="Disordered" evidence="1">
    <location>
        <begin position="1"/>
        <end position="33"/>
    </location>
</feature>
<proteinExistence type="predicted"/>
<keyword evidence="4" id="KW-1185">Reference proteome</keyword>
<comment type="caution">
    <text evidence="3">The sequence shown here is derived from an EMBL/GenBank/DDBJ whole genome shotgun (WGS) entry which is preliminary data.</text>
</comment>
<dbReference type="AlphaFoldDB" id="A0AAE0IED5"/>
<dbReference type="InterPro" id="IPR029069">
    <property type="entry name" value="HotDog_dom_sf"/>
</dbReference>
<evidence type="ECO:0000313" key="4">
    <source>
        <dbReference type="Proteomes" id="UP001286456"/>
    </source>
</evidence>
<reference evidence="3" key="2">
    <citation type="submission" date="2023-06" db="EMBL/GenBank/DDBJ databases">
        <authorList>
            <consortium name="Lawrence Berkeley National Laboratory"/>
            <person name="Haridas S."/>
            <person name="Hensen N."/>
            <person name="Bonometti L."/>
            <person name="Westerberg I."/>
            <person name="Brannstrom I.O."/>
            <person name="Guillou S."/>
            <person name="Cros-Aarteil S."/>
            <person name="Calhoun S."/>
            <person name="Kuo A."/>
            <person name="Mondo S."/>
            <person name="Pangilinan J."/>
            <person name="Riley R."/>
            <person name="Labutti K."/>
            <person name="Andreopoulos B."/>
            <person name="Lipzen A."/>
            <person name="Chen C."/>
            <person name="Yanf M."/>
            <person name="Daum C."/>
            <person name="Ng V."/>
            <person name="Clum A."/>
            <person name="Steindorff A."/>
            <person name="Ohm R."/>
            <person name="Martin F."/>
            <person name="Silar P."/>
            <person name="Natvig D."/>
            <person name="Lalanne C."/>
            <person name="Gautier V."/>
            <person name="Ament-Velasquez S.L."/>
            <person name="Kruys A."/>
            <person name="Hutchinson M.I."/>
            <person name="Powell A.J."/>
            <person name="Barry K."/>
            <person name="Miller A.N."/>
            <person name="Grigoriev I.V."/>
            <person name="Debuchy R."/>
            <person name="Gladieux P."/>
            <person name="Thoren M.H."/>
            <person name="Johannesson H."/>
        </authorList>
    </citation>
    <scope>NUCLEOTIDE SEQUENCE</scope>
    <source>
        <strain evidence="3">SMH4131-1</strain>
    </source>
</reference>
<reference evidence="3" key="1">
    <citation type="journal article" date="2023" name="Mol. Phylogenet. Evol.">
        <title>Genome-scale phylogeny and comparative genomics of the fungal order Sordariales.</title>
        <authorList>
            <person name="Hensen N."/>
            <person name="Bonometti L."/>
            <person name="Westerberg I."/>
            <person name="Brannstrom I.O."/>
            <person name="Guillou S."/>
            <person name="Cros-Aarteil S."/>
            <person name="Calhoun S."/>
            <person name="Haridas S."/>
            <person name="Kuo A."/>
            <person name="Mondo S."/>
            <person name="Pangilinan J."/>
            <person name="Riley R."/>
            <person name="LaButti K."/>
            <person name="Andreopoulos B."/>
            <person name="Lipzen A."/>
            <person name="Chen C."/>
            <person name="Yan M."/>
            <person name="Daum C."/>
            <person name="Ng V."/>
            <person name="Clum A."/>
            <person name="Steindorff A."/>
            <person name="Ohm R.A."/>
            <person name="Martin F."/>
            <person name="Silar P."/>
            <person name="Natvig D.O."/>
            <person name="Lalanne C."/>
            <person name="Gautier V."/>
            <person name="Ament-Velasquez S.L."/>
            <person name="Kruys A."/>
            <person name="Hutchinson M.I."/>
            <person name="Powell A.J."/>
            <person name="Barry K."/>
            <person name="Miller A.N."/>
            <person name="Grigoriev I.V."/>
            <person name="Debuchy R."/>
            <person name="Gladieux P."/>
            <person name="Hiltunen Thoren M."/>
            <person name="Johannesson H."/>
        </authorList>
    </citation>
    <scope>NUCLEOTIDE SEQUENCE</scope>
    <source>
        <strain evidence="3">SMH4131-1</strain>
    </source>
</reference>
<evidence type="ECO:0000256" key="1">
    <source>
        <dbReference type="SAM" id="MobiDB-lite"/>
    </source>
</evidence>
<dbReference type="Proteomes" id="UP001286456">
    <property type="component" value="Unassembled WGS sequence"/>
</dbReference>
<dbReference type="Pfam" id="PF03061">
    <property type="entry name" value="4HBT"/>
    <property type="match status" value="1"/>
</dbReference>
<dbReference type="InterPro" id="IPR006683">
    <property type="entry name" value="Thioestr_dom"/>
</dbReference>